<evidence type="ECO:0000313" key="1">
    <source>
        <dbReference type="EMBL" id="AMK12180.1"/>
    </source>
</evidence>
<dbReference type="Pfam" id="PF04074">
    <property type="entry name" value="DUF386"/>
    <property type="match status" value="1"/>
</dbReference>
<dbReference type="AlphaFoldDB" id="A0A126QQ26"/>
<evidence type="ECO:0000313" key="3">
    <source>
        <dbReference type="Proteomes" id="UP000055611"/>
    </source>
</evidence>
<dbReference type="Proteomes" id="UP000295506">
    <property type="component" value="Unassembled WGS sequence"/>
</dbReference>
<evidence type="ECO:0000313" key="4">
    <source>
        <dbReference type="Proteomes" id="UP000295506"/>
    </source>
</evidence>
<dbReference type="SUPFAM" id="SSF51197">
    <property type="entry name" value="Clavaminate synthase-like"/>
    <property type="match status" value="1"/>
</dbReference>
<sequence>MIIDILDNADLYAGLNPRFPAAFAFLRRADLAELPEGRHDLEDGLYAMIAKGPGRKVEDALIETHDHYIDLAYLVSGVDRIGWKPRRDLGPTMEAPDPRSDVAFYADAPTHWSEVGPGMIAAYFPEDAHMPMIGDNEMHKIVVKIRI</sequence>
<dbReference type="PANTHER" id="PTHR34986:SF1">
    <property type="entry name" value="PROTEIN YIAL"/>
    <property type="match status" value="1"/>
</dbReference>
<dbReference type="RefSeq" id="WP_066805321.1">
    <property type="nucleotide sequence ID" value="NZ_CP014206.1"/>
</dbReference>
<protein>
    <submittedName>
        <fullName evidence="2">YhcH/YjgK/YiaL family protein</fullName>
    </submittedName>
</protein>
<dbReference type="InterPro" id="IPR037012">
    <property type="entry name" value="NanQ/TabA/YiaL_sf"/>
</dbReference>
<gene>
    <name evidence="1" type="ORF">AWY79_14205</name>
    <name evidence="2" type="ORF">EDC59_112131</name>
</gene>
<dbReference type="EMBL" id="CP014206">
    <property type="protein sequence ID" value="AMK12180.1"/>
    <property type="molecule type" value="Genomic_DNA"/>
</dbReference>
<accession>A0A126QQ26</accession>
<dbReference type="GO" id="GO:0005829">
    <property type="term" value="C:cytosol"/>
    <property type="evidence" value="ECO:0007669"/>
    <property type="project" value="TreeGrafter"/>
</dbReference>
<dbReference type="NCBIfam" id="TIGR00022">
    <property type="entry name" value="YhcH/YjgK/YiaL family protein"/>
    <property type="match status" value="1"/>
</dbReference>
<reference evidence="2 4" key="2">
    <citation type="submission" date="2019-03" db="EMBL/GenBank/DDBJ databases">
        <title>Genomic Encyclopedia of Type Strains, Phase IV (KMG-IV): sequencing the most valuable type-strain genomes for metagenomic binning, comparative biology and taxonomic classification.</title>
        <authorList>
            <person name="Goeker M."/>
        </authorList>
    </citation>
    <scope>NUCLEOTIDE SEQUENCE [LARGE SCALE GENOMIC DNA]</scope>
    <source>
        <strain evidence="2 4">DSM 101483</strain>
    </source>
</reference>
<dbReference type="Proteomes" id="UP000055611">
    <property type="component" value="Chromosome"/>
</dbReference>
<proteinExistence type="predicted"/>
<dbReference type="Gene3D" id="2.60.120.370">
    <property type="entry name" value="YhcH/YjgK/YiaL"/>
    <property type="match status" value="1"/>
</dbReference>
<dbReference type="InterPro" id="IPR004375">
    <property type="entry name" value="NanQ/TabA/YiaL"/>
</dbReference>
<reference evidence="1 3" key="1">
    <citation type="journal article" date="2016" name="Front. Microbiol.">
        <title>Genome Sequence of the Piezophilic, Mesophilic Sulfate-Reducing Bacterium Desulfovibrio indicus J2T.</title>
        <authorList>
            <person name="Cao J."/>
            <person name="Maignien L."/>
            <person name="Shao Z."/>
            <person name="Alain K."/>
            <person name="Jebbar M."/>
        </authorList>
    </citation>
    <scope>NUCLEOTIDE SEQUENCE [LARGE SCALE GENOMIC DNA]</scope>
    <source>
        <strain evidence="1 3">J2</strain>
    </source>
</reference>
<dbReference type="PANTHER" id="PTHR34986">
    <property type="entry name" value="EVOLVED BETA-GALACTOSIDASE SUBUNIT BETA"/>
    <property type="match status" value="1"/>
</dbReference>
<keyword evidence="3" id="KW-1185">Reference proteome</keyword>
<dbReference type="EMBL" id="SOBK01000012">
    <property type="protein sequence ID" value="TDT86622.1"/>
    <property type="molecule type" value="Genomic_DNA"/>
</dbReference>
<name>A0A126QQ26_9BACT</name>
<evidence type="ECO:0000313" key="2">
    <source>
        <dbReference type="EMBL" id="TDT86622.1"/>
    </source>
</evidence>
<dbReference type="KEGG" id="dej:AWY79_14205"/>
<organism evidence="2 4">
    <name type="scientific">Pseudodesulfovibrio indicus</name>
    <dbReference type="NCBI Taxonomy" id="1716143"/>
    <lineage>
        <taxon>Bacteria</taxon>
        <taxon>Pseudomonadati</taxon>
        <taxon>Thermodesulfobacteriota</taxon>
        <taxon>Desulfovibrionia</taxon>
        <taxon>Desulfovibrionales</taxon>
        <taxon>Desulfovibrionaceae</taxon>
    </lineage>
</organism>
<dbReference type="OrthoDB" id="6196468at2"/>